<evidence type="ECO:0000313" key="1">
    <source>
        <dbReference type="EMBL" id="GMR46265.1"/>
    </source>
</evidence>
<gene>
    <name evidence="1" type="ORF">PMAYCL1PPCAC_16460</name>
</gene>
<comment type="caution">
    <text evidence="1">The sequence shown here is derived from an EMBL/GenBank/DDBJ whole genome shotgun (WGS) entry which is preliminary data.</text>
</comment>
<keyword evidence="2" id="KW-1185">Reference proteome</keyword>
<proteinExistence type="predicted"/>
<evidence type="ECO:0000313" key="2">
    <source>
        <dbReference type="Proteomes" id="UP001328107"/>
    </source>
</evidence>
<dbReference type="Proteomes" id="UP001328107">
    <property type="component" value="Unassembled WGS sequence"/>
</dbReference>
<feature type="non-terminal residue" evidence="1">
    <location>
        <position position="1"/>
    </location>
</feature>
<accession>A0AAN5CKS4</accession>
<sequence length="100" mass="11151">YEPSTNTWIHDYSDDVNKRYNKTRLVAVSCVELDPGTCPCQPLLTVTGDPAYTSHDAKYGPYSPVTRDKKPACPGVIHANEIYVGIVLQYWSEELTVSCP</sequence>
<name>A0AAN5CKS4_9BILA</name>
<reference evidence="2" key="1">
    <citation type="submission" date="2022-10" db="EMBL/GenBank/DDBJ databases">
        <title>Genome assembly of Pristionchus species.</title>
        <authorList>
            <person name="Yoshida K."/>
            <person name="Sommer R.J."/>
        </authorList>
    </citation>
    <scope>NUCLEOTIDE SEQUENCE [LARGE SCALE GENOMIC DNA]</scope>
    <source>
        <strain evidence="2">RS5460</strain>
    </source>
</reference>
<protein>
    <submittedName>
        <fullName evidence="1">Uncharacterized protein</fullName>
    </submittedName>
</protein>
<dbReference type="AlphaFoldDB" id="A0AAN5CKS4"/>
<dbReference type="EMBL" id="BTRK01000004">
    <property type="protein sequence ID" value="GMR46265.1"/>
    <property type="molecule type" value="Genomic_DNA"/>
</dbReference>
<organism evidence="1 2">
    <name type="scientific">Pristionchus mayeri</name>
    <dbReference type="NCBI Taxonomy" id="1317129"/>
    <lineage>
        <taxon>Eukaryota</taxon>
        <taxon>Metazoa</taxon>
        <taxon>Ecdysozoa</taxon>
        <taxon>Nematoda</taxon>
        <taxon>Chromadorea</taxon>
        <taxon>Rhabditida</taxon>
        <taxon>Rhabditina</taxon>
        <taxon>Diplogasteromorpha</taxon>
        <taxon>Diplogasteroidea</taxon>
        <taxon>Neodiplogasteridae</taxon>
        <taxon>Pristionchus</taxon>
    </lineage>
</organism>
<feature type="non-terminal residue" evidence="1">
    <location>
        <position position="100"/>
    </location>
</feature>